<keyword evidence="2" id="KW-0808">Transferase</keyword>
<organism evidence="12 13">
    <name type="scientific">Kroppenstedtia pulmonis</name>
    <dbReference type="NCBI Taxonomy" id="1380685"/>
    <lineage>
        <taxon>Bacteria</taxon>
        <taxon>Bacillati</taxon>
        <taxon>Bacillota</taxon>
        <taxon>Bacilli</taxon>
        <taxon>Bacillales</taxon>
        <taxon>Thermoactinomycetaceae</taxon>
        <taxon>Kroppenstedtia</taxon>
    </lineage>
</organism>
<evidence type="ECO:0000256" key="3">
    <source>
        <dbReference type="ARBA" id="ARBA00022695"/>
    </source>
</evidence>
<evidence type="ECO:0000259" key="11">
    <source>
        <dbReference type="PROSITE" id="PS50878"/>
    </source>
</evidence>
<keyword evidence="4" id="KW-0479">Metal-binding</keyword>
<sequence length="480" mass="55873">MAEEEKQPLTREEWIQRIQEESRDEVIKKEMIRLGFWIEKPLDPEDEKQQAQENEEYARLQKELNQLKQESAKLSNVDALIREARKKRIEESKRKRAERKAQRERERSEAKKRWETYRSQNIIHAGIGVSGGLQYHESDEEKLKSLQLPLLSSPAVLADEMGMDLSRLRWLTYHRDNATLCHYHRFTIPKKGGGERLISAPKQELRKAQNWVKEHILDRIPLHDAAYGFVPGRSTVDNASCHLGQEAVIKMDLQDFFPSITFRRVKGVFGSFGYSEAISTLLALLTTEPPREEVMFDGKYYYVAIGERQLPQGACTSPGITNIICRRLDQKLEELARGLNFYYTRYADDLTFSCGKESTQHIGILLRGVREQVRFEGLRVNEGKTRILRSSRRQRVTGIVVNEKPNLTRKELRRFRALLHNVEANGLEAENRDDHPRFWSFIQGYVSYIQMVRPDVAAKMSDQLNRIAEKHGLHRTIRTS</sequence>
<dbReference type="RefSeq" id="WP_173224727.1">
    <property type="nucleotide sequence ID" value="NZ_CP048104.1"/>
</dbReference>
<evidence type="ECO:0000256" key="1">
    <source>
        <dbReference type="ARBA" id="ARBA00012493"/>
    </source>
</evidence>
<dbReference type="Proteomes" id="UP000503088">
    <property type="component" value="Chromosome"/>
</dbReference>
<dbReference type="PROSITE" id="PS50878">
    <property type="entry name" value="RT_POL"/>
    <property type="match status" value="1"/>
</dbReference>
<dbReference type="PRINTS" id="PR00866">
    <property type="entry name" value="RNADNAPOLMS"/>
</dbReference>
<evidence type="ECO:0000313" key="12">
    <source>
        <dbReference type="EMBL" id="QKG85738.1"/>
    </source>
</evidence>
<dbReference type="InterPro" id="IPR000123">
    <property type="entry name" value="Reverse_transcriptase_msDNA"/>
</dbReference>
<evidence type="ECO:0000256" key="5">
    <source>
        <dbReference type="ARBA" id="ARBA00022842"/>
    </source>
</evidence>
<dbReference type="Pfam" id="PF00078">
    <property type="entry name" value="RVT_1"/>
    <property type="match status" value="1"/>
</dbReference>
<feature type="region of interest" description="Disordered" evidence="10">
    <location>
        <begin position="91"/>
        <end position="112"/>
    </location>
</feature>
<dbReference type="GO" id="GO:0003964">
    <property type="term" value="F:RNA-directed DNA polymerase activity"/>
    <property type="evidence" value="ECO:0007669"/>
    <property type="project" value="UniProtKB-KW"/>
</dbReference>
<keyword evidence="7" id="KW-0051">Antiviral defense</keyword>
<dbReference type="InterPro" id="IPR000477">
    <property type="entry name" value="RT_dom"/>
</dbReference>
<protein>
    <recommendedName>
        <fullName evidence="1">RNA-directed DNA polymerase</fullName>
        <ecNumber evidence="1">2.7.7.49</ecNumber>
    </recommendedName>
</protein>
<proteinExistence type="inferred from homology"/>
<dbReference type="KEGG" id="kpul:GXN76_15615"/>
<evidence type="ECO:0000256" key="8">
    <source>
        <dbReference type="ARBA" id="ARBA00034120"/>
    </source>
</evidence>
<dbReference type="EC" id="2.7.7.49" evidence="1"/>
<gene>
    <name evidence="12" type="ORF">GXN76_15615</name>
</gene>
<evidence type="ECO:0000256" key="10">
    <source>
        <dbReference type="SAM" id="MobiDB-lite"/>
    </source>
</evidence>
<name>A0A7D4CQ17_9BACL</name>
<keyword evidence="5" id="KW-0460">Magnesium</keyword>
<dbReference type="SUPFAM" id="SSF56672">
    <property type="entry name" value="DNA/RNA polymerases"/>
    <property type="match status" value="1"/>
</dbReference>
<evidence type="ECO:0000256" key="9">
    <source>
        <dbReference type="ARBA" id="ARBA00048173"/>
    </source>
</evidence>
<evidence type="ECO:0000256" key="2">
    <source>
        <dbReference type="ARBA" id="ARBA00022679"/>
    </source>
</evidence>
<dbReference type="InterPro" id="IPR043502">
    <property type="entry name" value="DNA/RNA_pol_sf"/>
</dbReference>
<dbReference type="GO" id="GO:0003723">
    <property type="term" value="F:RNA binding"/>
    <property type="evidence" value="ECO:0007669"/>
    <property type="project" value="InterPro"/>
</dbReference>
<dbReference type="AlphaFoldDB" id="A0A7D4CQ17"/>
<evidence type="ECO:0000256" key="6">
    <source>
        <dbReference type="ARBA" id="ARBA00022918"/>
    </source>
</evidence>
<keyword evidence="3" id="KW-0548">Nucleotidyltransferase</keyword>
<evidence type="ECO:0000256" key="4">
    <source>
        <dbReference type="ARBA" id="ARBA00022723"/>
    </source>
</evidence>
<comment type="catalytic activity">
    <reaction evidence="9">
        <text>DNA(n) + a 2'-deoxyribonucleoside 5'-triphosphate = DNA(n+1) + diphosphate</text>
        <dbReference type="Rhea" id="RHEA:22508"/>
        <dbReference type="Rhea" id="RHEA-COMP:17339"/>
        <dbReference type="Rhea" id="RHEA-COMP:17340"/>
        <dbReference type="ChEBI" id="CHEBI:33019"/>
        <dbReference type="ChEBI" id="CHEBI:61560"/>
        <dbReference type="ChEBI" id="CHEBI:173112"/>
        <dbReference type="EC" id="2.7.7.49"/>
    </reaction>
</comment>
<dbReference type="CDD" id="cd03487">
    <property type="entry name" value="RT_Bac_retron_II"/>
    <property type="match status" value="1"/>
</dbReference>
<keyword evidence="13" id="KW-1185">Reference proteome</keyword>
<feature type="domain" description="Reverse transcriptase" evidence="11">
    <location>
        <begin position="169"/>
        <end position="401"/>
    </location>
</feature>
<reference evidence="12 13" key="1">
    <citation type="submission" date="2020-01" db="EMBL/GenBank/DDBJ databases">
        <authorList>
            <person name="Gulvik C.A."/>
            <person name="Batra D.G."/>
        </authorList>
    </citation>
    <scope>NUCLEOTIDE SEQUENCE [LARGE SCALE GENOMIC DNA]</scope>
    <source>
        <strain evidence="12 13">W9323</strain>
    </source>
</reference>
<comment type="similarity">
    <text evidence="8">Belongs to the bacterial reverse transcriptase family.</text>
</comment>
<evidence type="ECO:0000313" key="13">
    <source>
        <dbReference type="Proteomes" id="UP000503088"/>
    </source>
</evidence>
<dbReference type="GO" id="GO:0046872">
    <property type="term" value="F:metal ion binding"/>
    <property type="evidence" value="ECO:0007669"/>
    <property type="project" value="UniProtKB-KW"/>
</dbReference>
<dbReference type="InterPro" id="IPR051083">
    <property type="entry name" value="GrpII_Intron_Splice-Mob/Def"/>
</dbReference>
<keyword evidence="6 12" id="KW-0695">RNA-directed DNA polymerase</keyword>
<evidence type="ECO:0000256" key="7">
    <source>
        <dbReference type="ARBA" id="ARBA00023118"/>
    </source>
</evidence>
<dbReference type="GO" id="GO:0051607">
    <property type="term" value="P:defense response to virus"/>
    <property type="evidence" value="ECO:0007669"/>
    <property type="project" value="UniProtKB-KW"/>
</dbReference>
<accession>A0A7D4CQ17</accession>
<dbReference type="PANTHER" id="PTHR34047:SF7">
    <property type="entry name" value="RNA-DIRECTED DNA POLYMERASE"/>
    <property type="match status" value="1"/>
</dbReference>
<dbReference type="EMBL" id="CP048104">
    <property type="protein sequence ID" value="QKG85738.1"/>
    <property type="molecule type" value="Genomic_DNA"/>
</dbReference>
<dbReference type="PANTHER" id="PTHR34047">
    <property type="entry name" value="NUCLEAR INTRON MATURASE 1, MITOCHONDRIAL-RELATED"/>
    <property type="match status" value="1"/>
</dbReference>